<feature type="domain" description="Sigma-54 factor interaction" evidence="8">
    <location>
        <begin position="249"/>
        <end position="478"/>
    </location>
</feature>
<dbReference type="EMBL" id="FQZU01000044">
    <property type="protein sequence ID" value="SHL07622.1"/>
    <property type="molecule type" value="Genomic_DNA"/>
</dbReference>
<accession>A0A1M6XNN8</accession>
<reference evidence="10" key="1">
    <citation type="submission" date="2016-11" db="EMBL/GenBank/DDBJ databases">
        <authorList>
            <person name="Varghese N."/>
            <person name="Submissions S."/>
        </authorList>
    </citation>
    <scope>NUCLEOTIDE SEQUENCE [LARGE SCALE GENOMIC DNA]</scope>
    <source>
        <strain evidence="10">DSM 16219</strain>
    </source>
</reference>
<evidence type="ECO:0000256" key="1">
    <source>
        <dbReference type="ARBA" id="ARBA00022741"/>
    </source>
</evidence>
<keyword evidence="6" id="KW-0804">Transcription</keyword>
<dbReference type="InterPro" id="IPR027417">
    <property type="entry name" value="P-loop_NTPase"/>
</dbReference>
<keyword evidence="4 9" id="KW-0238">DNA-binding</keyword>
<dbReference type="GO" id="GO:0005524">
    <property type="term" value="F:ATP binding"/>
    <property type="evidence" value="ECO:0007669"/>
    <property type="project" value="UniProtKB-KW"/>
</dbReference>
<dbReference type="InterPro" id="IPR029016">
    <property type="entry name" value="GAF-like_dom_sf"/>
</dbReference>
<dbReference type="OrthoDB" id="236556at2"/>
<keyword evidence="2" id="KW-0067">ATP-binding</keyword>
<dbReference type="AlphaFoldDB" id="A0A1M6XNN8"/>
<keyword evidence="7" id="KW-0175">Coiled coil</keyword>
<dbReference type="InterPro" id="IPR002197">
    <property type="entry name" value="HTH_Fis"/>
</dbReference>
<dbReference type="FunFam" id="3.40.50.300:FF:000006">
    <property type="entry name" value="DNA-binding transcriptional regulator NtrC"/>
    <property type="match status" value="1"/>
</dbReference>
<dbReference type="GO" id="GO:0043565">
    <property type="term" value="F:sequence-specific DNA binding"/>
    <property type="evidence" value="ECO:0007669"/>
    <property type="project" value="InterPro"/>
</dbReference>
<dbReference type="InterPro" id="IPR002078">
    <property type="entry name" value="Sigma_54_int"/>
</dbReference>
<name>A0A1M6XNN8_9BACT</name>
<dbReference type="SUPFAM" id="SSF52540">
    <property type="entry name" value="P-loop containing nucleoside triphosphate hydrolases"/>
    <property type="match status" value="1"/>
</dbReference>
<evidence type="ECO:0000256" key="2">
    <source>
        <dbReference type="ARBA" id="ARBA00022840"/>
    </source>
</evidence>
<dbReference type="Gene3D" id="1.10.8.60">
    <property type="match status" value="1"/>
</dbReference>
<dbReference type="PANTHER" id="PTHR32071:SF117">
    <property type="entry name" value="PTS-DEPENDENT DIHYDROXYACETONE KINASE OPERON REGULATORY PROTEIN-RELATED"/>
    <property type="match status" value="1"/>
</dbReference>
<evidence type="ECO:0000259" key="8">
    <source>
        <dbReference type="PROSITE" id="PS50045"/>
    </source>
</evidence>
<dbReference type="CDD" id="cd00009">
    <property type="entry name" value="AAA"/>
    <property type="match status" value="1"/>
</dbReference>
<evidence type="ECO:0000313" key="9">
    <source>
        <dbReference type="EMBL" id="SHL07622.1"/>
    </source>
</evidence>
<dbReference type="SUPFAM" id="SSF46689">
    <property type="entry name" value="Homeodomain-like"/>
    <property type="match status" value="1"/>
</dbReference>
<dbReference type="PROSITE" id="PS00688">
    <property type="entry name" value="SIGMA54_INTERACT_3"/>
    <property type="match status" value="1"/>
</dbReference>
<proteinExistence type="predicted"/>
<evidence type="ECO:0000256" key="7">
    <source>
        <dbReference type="SAM" id="Coils"/>
    </source>
</evidence>
<keyword evidence="5" id="KW-0010">Activator</keyword>
<dbReference type="PROSITE" id="PS00675">
    <property type="entry name" value="SIGMA54_INTERACT_1"/>
    <property type="match status" value="1"/>
</dbReference>
<dbReference type="InterPro" id="IPR025662">
    <property type="entry name" value="Sigma_54_int_dom_ATP-bd_1"/>
</dbReference>
<dbReference type="InterPro" id="IPR009057">
    <property type="entry name" value="Homeodomain-like_sf"/>
</dbReference>
<dbReference type="PANTHER" id="PTHR32071">
    <property type="entry name" value="TRANSCRIPTIONAL REGULATORY PROTEIN"/>
    <property type="match status" value="1"/>
</dbReference>
<evidence type="ECO:0000256" key="3">
    <source>
        <dbReference type="ARBA" id="ARBA00023015"/>
    </source>
</evidence>
<evidence type="ECO:0000256" key="4">
    <source>
        <dbReference type="ARBA" id="ARBA00023125"/>
    </source>
</evidence>
<dbReference type="InterPro" id="IPR025944">
    <property type="entry name" value="Sigma_54_int_dom_CS"/>
</dbReference>
<dbReference type="Gene3D" id="3.40.50.300">
    <property type="entry name" value="P-loop containing nucleotide triphosphate hydrolases"/>
    <property type="match status" value="1"/>
</dbReference>
<keyword evidence="1" id="KW-0547">Nucleotide-binding</keyword>
<organism evidence="9 10">
    <name type="scientific">Desulfatibacillum alkenivorans DSM 16219</name>
    <dbReference type="NCBI Taxonomy" id="1121393"/>
    <lineage>
        <taxon>Bacteria</taxon>
        <taxon>Pseudomonadati</taxon>
        <taxon>Thermodesulfobacteriota</taxon>
        <taxon>Desulfobacteria</taxon>
        <taxon>Desulfobacterales</taxon>
        <taxon>Desulfatibacillaceae</taxon>
        <taxon>Desulfatibacillum</taxon>
    </lineage>
</organism>
<dbReference type="InterPro" id="IPR058031">
    <property type="entry name" value="AAA_lid_NorR"/>
</dbReference>
<dbReference type="InterPro" id="IPR003593">
    <property type="entry name" value="AAA+_ATPase"/>
</dbReference>
<dbReference type="Pfam" id="PF25601">
    <property type="entry name" value="AAA_lid_14"/>
    <property type="match status" value="1"/>
</dbReference>
<keyword evidence="10" id="KW-1185">Reference proteome</keyword>
<dbReference type="SUPFAM" id="SSF55781">
    <property type="entry name" value="GAF domain-like"/>
    <property type="match status" value="1"/>
</dbReference>
<dbReference type="Pfam" id="PF00158">
    <property type="entry name" value="Sigma54_activat"/>
    <property type="match status" value="1"/>
</dbReference>
<dbReference type="Gene3D" id="1.10.10.60">
    <property type="entry name" value="Homeodomain-like"/>
    <property type="match status" value="1"/>
</dbReference>
<dbReference type="Proteomes" id="UP000183994">
    <property type="component" value="Unassembled WGS sequence"/>
</dbReference>
<dbReference type="STRING" id="1121393.SAMN02745216_04567"/>
<evidence type="ECO:0000256" key="6">
    <source>
        <dbReference type="ARBA" id="ARBA00023163"/>
    </source>
</evidence>
<feature type="coiled-coil region" evidence="7">
    <location>
        <begin position="24"/>
        <end position="51"/>
    </location>
</feature>
<protein>
    <submittedName>
        <fullName evidence="9">Transcriptional regulator containing GAF, AAA-type ATPase, and DNA-binding Fis domains</fullName>
    </submittedName>
</protein>
<dbReference type="Gene3D" id="3.30.450.40">
    <property type="match status" value="1"/>
</dbReference>
<gene>
    <name evidence="9" type="ORF">SAMN02745216_04567</name>
</gene>
<evidence type="ECO:0000256" key="5">
    <source>
        <dbReference type="ARBA" id="ARBA00023159"/>
    </source>
</evidence>
<dbReference type="InterPro" id="IPR003018">
    <property type="entry name" value="GAF"/>
</dbReference>
<evidence type="ECO:0000313" key="10">
    <source>
        <dbReference type="Proteomes" id="UP000183994"/>
    </source>
</evidence>
<dbReference type="PROSITE" id="PS50045">
    <property type="entry name" value="SIGMA54_INTERACT_4"/>
    <property type="match status" value="1"/>
</dbReference>
<sequence length="556" mass="62697">MALLYDPHAIVIPLKNVQRTVMNPSELEKQNRELKNELERLRSHQSQDEELLRFERLLSEISTQLIGCTQTDIQKPIELGLKLMADFLDVDQVVILEKSSASETKSRYGYRRDNHPFLFPQKLSNTFPYAKKMMDAGEVIVFTNLPHDIPPEAEIDRASCIKYGFKAVLGVPLKVGDAVMGSVICYSFSQPRTWSEGLVQRLRLFGEMVANSINRHRAEVKLQELNKQLQAENLYLKEEIGLKQSHPDIVGKSRAIIRVLKLVEQVAETDSTVLITGETGTGKELVAHAVHRLSKRKNRAMVILNCAALPPNLVESELFGHEKGAFTGALSRRIGRFETAHGSTIFLDEIDSLSLEMQAKLLRVLQQGTFERLGGASSMKVDVRVIAATNKNLAEEISKGSFREDLFYRLNVFPITVPPLRKRPEDIPLLVREFVKTISRQMGRKIDTIPQKSMEMLKRQPWPGNVRELQNVIERAIIISSTSTLSVPRLVSSPGDSKEVLTLDDVQRRHIIDVLENTGWRLSGSDGAAKLLDINPKTLESRMKKLGVHRPNKAPQ</sequence>
<dbReference type="Pfam" id="PF01590">
    <property type="entry name" value="GAF"/>
    <property type="match status" value="1"/>
</dbReference>
<dbReference type="Pfam" id="PF02954">
    <property type="entry name" value="HTH_8"/>
    <property type="match status" value="1"/>
</dbReference>
<dbReference type="SMART" id="SM00065">
    <property type="entry name" value="GAF"/>
    <property type="match status" value="1"/>
</dbReference>
<keyword evidence="3" id="KW-0805">Transcription regulation</keyword>
<dbReference type="GO" id="GO:0006355">
    <property type="term" value="P:regulation of DNA-templated transcription"/>
    <property type="evidence" value="ECO:0007669"/>
    <property type="project" value="InterPro"/>
</dbReference>
<dbReference type="RefSeq" id="WP_073478556.1">
    <property type="nucleotide sequence ID" value="NZ_FQZU01000044.1"/>
</dbReference>
<dbReference type="SMART" id="SM00382">
    <property type="entry name" value="AAA"/>
    <property type="match status" value="1"/>
</dbReference>